<dbReference type="Proteomes" id="UP000271469">
    <property type="component" value="Chromosome"/>
</dbReference>
<keyword evidence="7" id="KW-1185">Reference proteome</keyword>
<accession>A0A3G8JRB3</accession>
<dbReference type="SMART" id="SM00354">
    <property type="entry name" value="HTH_LACI"/>
    <property type="match status" value="1"/>
</dbReference>
<feature type="domain" description="HTH lacI-type" evidence="5">
    <location>
        <begin position="1"/>
        <end position="53"/>
    </location>
</feature>
<protein>
    <submittedName>
        <fullName evidence="6">HTH-type transcriptional regulator DegA</fullName>
    </submittedName>
</protein>
<evidence type="ECO:0000259" key="5">
    <source>
        <dbReference type="PROSITE" id="PS50932"/>
    </source>
</evidence>
<name>A0A3G8JRB3_9ACTN</name>
<dbReference type="RefSeq" id="WP_124711436.1">
    <property type="nucleotide sequence ID" value="NZ_CP033972.1"/>
</dbReference>
<proteinExistence type="predicted"/>
<organism evidence="6 7">
    <name type="scientific">Gordonia insulae</name>
    <dbReference type="NCBI Taxonomy" id="2420509"/>
    <lineage>
        <taxon>Bacteria</taxon>
        <taxon>Bacillati</taxon>
        <taxon>Actinomycetota</taxon>
        <taxon>Actinomycetes</taxon>
        <taxon>Mycobacteriales</taxon>
        <taxon>Gordoniaceae</taxon>
        <taxon>Gordonia</taxon>
    </lineage>
</organism>
<gene>
    <name evidence="6" type="primary">degA_2</name>
    <name evidence="6" type="ORF">D7316_03863</name>
</gene>
<dbReference type="InterPro" id="IPR000843">
    <property type="entry name" value="HTH_LacI"/>
</dbReference>
<dbReference type="KEGG" id="gom:D7316_03863"/>
<dbReference type="PANTHER" id="PTHR30146">
    <property type="entry name" value="LACI-RELATED TRANSCRIPTIONAL REPRESSOR"/>
    <property type="match status" value="1"/>
</dbReference>
<dbReference type="Gene3D" id="3.40.50.2300">
    <property type="match status" value="2"/>
</dbReference>
<dbReference type="PROSITE" id="PS00356">
    <property type="entry name" value="HTH_LACI_1"/>
    <property type="match status" value="1"/>
</dbReference>
<dbReference type="SUPFAM" id="SSF53822">
    <property type="entry name" value="Periplasmic binding protein-like I"/>
    <property type="match status" value="1"/>
</dbReference>
<dbReference type="InterPro" id="IPR028082">
    <property type="entry name" value="Peripla_BP_I"/>
</dbReference>
<feature type="region of interest" description="Disordered" evidence="4">
    <location>
        <begin position="325"/>
        <end position="346"/>
    </location>
</feature>
<dbReference type="SUPFAM" id="SSF47413">
    <property type="entry name" value="lambda repressor-like DNA-binding domains"/>
    <property type="match status" value="1"/>
</dbReference>
<dbReference type="Gene3D" id="1.10.260.40">
    <property type="entry name" value="lambda repressor-like DNA-binding domains"/>
    <property type="match status" value="1"/>
</dbReference>
<dbReference type="Pfam" id="PF00356">
    <property type="entry name" value="LacI"/>
    <property type="match status" value="1"/>
</dbReference>
<dbReference type="PANTHER" id="PTHR30146:SF109">
    <property type="entry name" value="HTH-TYPE TRANSCRIPTIONAL REGULATOR GALS"/>
    <property type="match status" value="1"/>
</dbReference>
<evidence type="ECO:0000313" key="6">
    <source>
        <dbReference type="EMBL" id="AZG47255.1"/>
    </source>
</evidence>
<dbReference type="CDD" id="cd01392">
    <property type="entry name" value="HTH_LacI"/>
    <property type="match status" value="1"/>
</dbReference>
<dbReference type="Pfam" id="PF13377">
    <property type="entry name" value="Peripla_BP_3"/>
    <property type="match status" value="1"/>
</dbReference>
<keyword evidence="3" id="KW-0804">Transcription</keyword>
<evidence type="ECO:0000256" key="3">
    <source>
        <dbReference type="ARBA" id="ARBA00023163"/>
    </source>
</evidence>
<keyword evidence="2" id="KW-0238">DNA-binding</keyword>
<dbReference type="GO" id="GO:0000976">
    <property type="term" value="F:transcription cis-regulatory region binding"/>
    <property type="evidence" value="ECO:0007669"/>
    <property type="project" value="TreeGrafter"/>
</dbReference>
<evidence type="ECO:0000256" key="4">
    <source>
        <dbReference type="SAM" id="MobiDB-lite"/>
    </source>
</evidence>
<keyword evidence="1" id="KW-0805">Transcription regulation</keyword>
<dbReference type="InterPro" id="IPR010982">
    <property type="entry name" value="Lambda_DNA-bd_dom_sf"/>
</dbReference>
<dbReference type="GO" id="GO:0003700">
    <property type="term" value="F:DNA-binding transcription factor activity"/>
    <property type="evidence" value="ECO:0007669"/>
    <property type="project" value="TreeGrafter"/>
</dbReference>
<dbReference type="PROSITE" id="PS50932">
    <property type="entry name" value="HTH_LACI_2"/>
    <property type="match status" value="1"/>
</dbReference>
<dbReference type="EMBL" id="CP033972">
    <property type="protein sequence ID" value="AZG47255.1"/>
    <property type="molecule type" value="Genomic_DNA"/>
</dbReference>
<sequence>MRDVAAVAGVSVGTVSNVLNTPGKVAPATVTRVQAAIDELGFVRNDAARQLRAGRSRCVGLVVLDVGNPFFTDIARSAERRAGDHDLTILLGTSDDDPTRERTYIDAFDEQRVFGLLVSPVGDDLDRLDSLRRRGTPVVLVDRDGTGTPFDSVAVDDFAGGRLAVSHLLDTGCRRVAFVGGPATLRQVTDRRRGAASAVSEVPGATLEVIDTPALSVLAGRHVGESLRRRGSRDRPDGVFCANDLLAMGVLQAFTMLGDIRVPDDIALIGYDDIDFARSAVVPLSSIRQPTTRIGATAVDLLIAAAADSTSRRTPANPVFQPELVARASTGGTAGPSSDLPVWSDQ</sequence>
<evidence type="ECO:0000256" key="2">
    <source>
        <dbReference type="ARBA" id="ARBA00023125"/>
    </source>
</evidence>
<dbReference type="OrthoDB" id="37081at2"/>
<evidence type="ECO:0000256" key="1">
    <source>
        <dbReference type="ARBA" id="ARBA00023015"/>
    </source>
</evidence>
<dbReference type="AlphaFoldDB" id="A0A3G8JRB3"/>
<dbReference type="InterPro" id="IPR046335">
    <property type="entry name" value="LacI/GalR-like_sensor"/>
</dbReference>
<evidence type="ECO:0000313" key="7">
    <source>
        <dbReference type="Proteomes" id="UP000271469"/>
    </source>
</evidence>
<reference evidence="6 7" key="1">
    <citation type="submission" date="2018-11" db="EMBL/GenBank/DDBJ databases">
        <title>Gordonia insulae sp. nov., isolated from an island soil.</title>
        <authorList>
            <person name="Kim Y.S."/>
            <person name="Kim S.B."/>
        </authorList>
    </citation>
    <scope>NUCLEOTIDE SEQUENCE [LARGE SCALE GENOMIC DNA]</scope>
    <source>
        <strain evidence="6 7">MMS17-SY073</strain>
    </source>
</reference>